<evidence type="ECO:0000256" key="2">
    <source>
        <dbReference type="ARBA" id="ARBA00023125"/>
    </source>
</evidence>
<geneLocation type="plasmid" evidence="6 7">
    <name>SNP1</name>
</geneLocation>
<keyword evidence="1" id="KW-0805">Transcription regulation</keyword>
<keyword evidence="7" id="KW-1185">Reference proteome</keyword>
<dbReference type="PROSITE" id="PS01124">
    <property type="entry name" value="HTH_ARAC_FAMILY_2"/>
    <property type="match status" value="1"/>
</dbReference>
<evidence type="ECO:0000259" key="5">
    <source>
        <dbReference type="PROSITE" id="PS01124"/>
    </source>
</evidence>
<keyword evidence="6" id="KW-0614">Plasmid</keyword>
<dbReference type="PANTHER" id="PTHR46796:SF15">
    <property type="entry name" value="BLL1074 PROTEIN"/>
    <property type="match status" value="1"/>
</dbReference>
<dbReference type="Gene3D" id="1.10.10.60">
    <property type="entry name" value="Homeodomain-like"/>
    <property type="match status" value="1"/>
</dbReference>
<dbReference type="EMBL" id="AP026074">
    <property type="protein sequence ID" value="BDM74566.1"/>
    <property type="molecule type" value="Genomic_DNA"/>
</dbReference>
<reference evidence="6" key="1">
    <citation type="submission" date="2022-06" db="EMBL/GenBank/DDBJ databases">
        <title>Complete genome sequence of Streptomyces nigrescens HEK616.</title>
        <authorList>
            <person name="Asamizu S."/>
            <person name="Onaka H."/>
        </authorList>
    </citation>
    <scope>NUCLEOTIDE SEQUENCE</scope>
    <source>
        <strain evidence="6">HEK616</strain>
        <plasmid evidence="6">SNP1</plasmid>
    </source>
</reference>
<sequence>MGCATSERNDPAVWDVARPQRPGRVTGVDMAGFRVPGPLVGGLRVVPHPAVMLVLEFGASTSTVDDGAERRPGGCLVAGPGFGSGGGVRAWGERVECVQVRLSPVVAGAVLGASPADLAGAMVSLDDLWGREAARIREQLSELPSWQDRFAFTDALIARRCEARSPVDPAVAWAWNRIVASRGLVRVNHLAAELGWSRKRLWSRFHAYIGMPPKRATKLVRFDHAVHRMLAGESTARVAADGGYCDQSHLHRDVMAFTSATPATVVNEPFLTVDDRAWPSAEAPNAQHRPDHSVGRSLRGSAPASA</sequence>
<evidence type="ECO:0000313" key="6">
    <source>
        <dbReference type="EMBL" id="BDM74566.1"/>
    </source>
</evidence>
<protein>
    <submittedName>
        <fullName evidence="6">AraC family transcriptional regulator</fullName>
    </submittedName>
</protein>
<gene>
    <name evidence="6" type="ORF">HEK616_80530</name>
</gene>
<dbReference type="InterPro" id="IPR050204">
    <property type="entry name" value="AraC_XylS_family_regulators"/>
</dbReference>
<accession>A0ABM8A7Q4</accession>
<dbReference type="InterPro" id="IPR018060">
    <property type="entry name" value="HTH_AraC"/>
</dbReference>
<evidence type="ECO:0000313" key="7">
    <source>
        <dbReference type="Proteomes" id="UP001059597"/>
    </source>
</evidence>
<feature type="domain" description="HTH araC/xylS-type" evidence="5">
    <location>
        <begin position="168"/>
        <end position="268"/>
    </location>
</feature>
<dbReference type="PANTHER" id="PTHR46796">
    <property type="entry name" value="HTH-TYPE TRANSCRIPTIONAL ACTIVATOR RHAS-RELATED"/>
    <property type="match status" value="1"/>
</dbReference>
<dbReference type="Proteomes" id="UP001059597">
    <property type="component" value="Plasmid SNP1"/>
</dbReference>
<organism evidence="6 7">
    <name type="scientific">Streptomyces nigrescens</name>
    <dbReference type="NCBI Taxonomy" id="1920"/>
    <lineage>
        <taxon>Bacteria</taxon>
        <taxon>Bacillati</taxon>
        <taxon>Actinomycetota</taxon>
        <taxon>Actinomycetes</taxon>
        <taxon>Kitasatosporales</taxon>
        <taxon>Streptomycetaceae</taxon>
        <taxon>Streptomyces</taxon>
    </lineage>
</organism>
<evidence type="ECO:0000256" key="4">
    <source>
        <dbReference type="SAM" id="MobiDB-lite"/>
    </source>
</evidence>
<proteinExistence type="predicted"/>
<evidence type="ECO:0000256" key="3">
    <source>
        <dbReference type="ARBA" id="ARBA00023163"/>
    </source>
</evidence>
<dbReference type="Pfam" id="PF12833">
    <property type="entry name" value="HTH_18"/>
    <property type="match status" value="1"/>
</dbReference>
<keyword evidence="3" id="KW-0804">Transcription</keyword>
<evidence type="ECO:0000256" key="1">
    <source>
        <dbReference type="ARBA" id="ARBA00023015"/>
    </source>
</evidence>
<name>A0ABM8A7Q4_STRNI</name>
<feature type="region of interest" description="Disordered" evidence="4">
    <location>
        <begin position="279"/>
        <end position="306"/>
    </location>
</feature>
<keyword evidence="2" id="KW-0238">DNA-binding</keyword>